<feature type="region of interest" description="Disordered" evidence="3">
    <location>
        <begin position="136"/>
        <end position="265"/>
    </location>
</feature>
<dbReference type="InterPro" id="IPR052925">
    <property type="entry name" value="Phage_Integrase-like_Recomb"/>
</dbReference>
<protein>
    <recommendedName>
        <fullName evidence="4">Tyr recombinase domain-containing protein</fullName>
    </recommendedName>
</protein>
<gene>
    <name evidence="5" type="ORF">A4X13_0g9194</name>
</gene>
<feature type="compositionally biased region" description="Polar residues" evidence="3">
    <location>
        <begin position="200"/>
        <end position="213"/>
    </location>
</feature>
<feature type="compositionally biased region" description="Basic and acidic residues" evidence="3">
    <location>
        <begin position="222"/>
        <end position="238"/>
    </location>
</feature>
<feature type="domain" description="Tyr recombinase" evidence="4">
    <location>
        <begin position="405"/>
        <end position="592"/>
    </location>
</feature>
<comment type="caution">
    <text evidence="5">The sequence shown here is derived from an EMBL/GenBank/DDBJ whole genome shotgun (WGS) entry which is preliminary data.</text>
</comment>
<dbReference type="EMBL" id="LWDF02002288">
    <property type="protein sequence ID" value="KAE8236301.1"/>
    <property type="molecule type" value="Genomic_DNA"/>
</dbReference>
<dbReference type="PANTHER" id="PTHR34605">
    <property type="entry name" value="PHAGE_INTEGRASE DOMAIN-CONTAINING PROTEIN"/>
    <property type="match status" value="1"/>
</dbReference>
<feature type="compositionally biased region" description="Basic and acidic residues" evidence="3">
    <location>
        <begin position="187"/>
        <end position="199"/>
    </location>
</feature>
<keyword evidence="6" id="KW-1185">Reference proteome</keyword>
<dbReference type="GO" id="GO:0015074">
    <property type="term" value="P:DNA integration"/>
    <property type="evidence" value="ECO:0007669"/>
    <property type="project" value="InterPro"/>
</dbReference>
<dbReference type="InterPro" id="IPR002104">
    <property type="entry name" value="Integrase_catalytic"/>
</dbReference>
<keyword evidence="1" id="KW-0238">DNA-binding</keyword>
<evidence type="ECO:0000313" key="5">
    <source>
        <dbReference type="EMBL" id="KAE8236301.1"/>
    </source>
</evidence>
<accession>A0A8T8SAW8</accession>
<dbReference type="SUPFAM" id="SSF47823">
    <property type="entry name" value="lambda integrase-like, N-terminal domain"/>
    <property type="match status" value="1"/>
</dbReference>
<dbReference type="PANTHER" id="PTHR34605:SF4">
    <property type="entry name" value="DNA ADENINE METHYLTRANSFERASE"/>
    <property type="match status" value="1"/>
</dbReference>
<feature type="compositionally biased region" description="Low complexity" evidence="3">
    <location>
        <begin position="172"/>
        <end position="184"/>
    </location>
</feature>
<evidence type="ECO:0000256" key="3">
    <source>
        <dbReference type="SAM" id="MobiDB-lite"/>
    </source>
</evidence>
<dbReference type="InterPro" id="IPR013762">
    <property type="entry name" value="Integrase-like_cat_sf"/>
</dbReference>
<dbReference type="GO" id="GO:0003677">
    <property type="term" value="F:DNA binding"/>
    <property type="evidence" value="ECO:0007669"/>
    <property type="project" value="UniProtKB-KW"/>
</dbReference>
<evidence type="ECO:0000256" key="1">
    <source>
        <dbReference type="ARBA" id="ARBA00023125"/>
    </source>
</evidence>
<organism evidence="5 6">
    <name type="scientific">Tilletia indica</name>
    <dbReference type="NCBI Taxonomy" id="43049"/>
    <lineage>
        <taxon>Eukaryota</taxon>
        <taxon>Fungi</taxon>
        <taxon>Dikarya</taxon>
        <taxon>Basidiomycota</taxon>
        <taxon>Ustilaginomycotina</taxon>
        <taxon>Exobasidiomycetes</taxon>
        <taxon>Tilletiales</taxon>
        <taxon>Tilletiaceae</taxon>
        <taxon>Tilletia</taxon>
    </lineage>
</organism>
<dbReference type="Proteomes" id="UP000077521">
    <property type="component" value="Unassembled WGS sequence"/>
</dbReference>
<name>A0A8T8SAW8_9BASI</name>
<feature type="region of interest" description="Disordered" evidence="3">
    <location>
        <begin position="1"/>
        <end position="38"/>
    </location>
</feature>
<evidence type="ECO:0000313" key="6">
    <source>
        <dbReference type="Proteomes" id="UP000077521"/>
    </source>
</evidence>
<dbReference type="SUPFAM" id="SSF56349">
    <property type="entry name" value="DNA breaking-rejoining enzymes"/>
    <property type="match status" value="1"/>
</dbReference>
<evidence type="ECO:0000256" key="2">
    <source>
        <dbReference type="ARBA" id="ARBA00023172"/>
    </source>
</evidence>
<feature type="non-terminal residue" evidence="5">
    <location>
        <position position="592"/>
    </location>
</feature>
<dbReference type="Gene3D" id="1.10.150.130">
    <property type="match status" value="1"/>
</dbReference>
<feature type="compositionally biased region" description="Polar residues" evidence="3">
    <location>
        <begin position="7"/>
        <end position="20"/>
    </location>
</feature>
<dbReference type="AlphaFoldDB" id="A0A8T8SAW8"/>
<dbReference type="PROSITE" id="PS51898">
    <property type="entry name" value="TYR_RECOMBINASE"/>
    <property type="match status" value="1"/>
</dbReference>
<evidence type="ECO:0000259" key="4">
    <source>
        <dbReference type="PROSITE" id="PS51898"/>
    </source>
</evidence>
<reference evidence="5" key="2">
    <citation type="journal article" date="2019" name="IMA Fungus">
        <title>Genome sequencing and comparison of five Tilletia species to identify candidate genes for the detection of regulated species infecting wheat.</title>
        <authorList>
            <person name="Nguyen H.D.T."/>
            <person name="Sultana T."/>
            <person name="Kesanakurti P."/>
            <person name="Hambleton S."/>
        </authorList>
    </citation>
    <scope>NUCLEOTIDE SEQUENCE</scope>
    <source>
        <strain evidence="5">DAOMC 236416</strain>
    </source>
</reference>
<sequence length="592" mass="64697">MRVAESPPTSSGGKNGSRWTPSGGPLTPPRQQTSPASAMGRLRMAPECTSQGGNVPSRCIRIYGGPSTSKQSSPFLWNLQSFTWYISVITMIASLYIQTVRQYVEPSKRAGWQQRKLTQYWSALLSWSNGIGSGSVCAGSSPKKTKQTSRPAESTAAHSGASHPYPFPIPYASGSQATGSQQGGNDPDPRKNHTPERTHTAPNLINPVKTSPWSKLAQRWKNRQDTDSRSEPKKEPKPHPKPTKKGKGPSIKSRTFKPKQGMIHTSVTANRPLVKAASQRFTTWVPATPVKVPRATRASSDTVRDVALAGFAAGTKRNYSVGLAQWHKYCDDHNIAEKRREPAAAHLVEHWVSLQAGDKSGGYLSDWISGLKAWHTLNSLPWLADDERLSIIRRGVSNLQPAPRPPREPMTVEWLDKLYHAANRDDPAEMAVVAAAATGFWGLCRLGEIVSSSNVAERQHNITRAQAVESLAFGSVPTLTLRLPRTKTQPQGDTVVVAHQKEECDPIKLMHLHLQQSPCADKKAEATTPLFAYRGKRALVPLTRSKFLSTIGAIGRRAGIGALQGHSMRIGGCTALLSRGVPPDRVQLHGRW</sequence>
<proteinExistence type="predicted"/>
<dbReference type="GO" id="GO:0006310">
    <property type="term" value="P:DNA recombination"/>
    <property type="evidence" value="ECO:0007669"/>
    <property type="project" value="UniProtKB-KW"/>
</dbReference>
<reference evidence="5" key="1">
    <citation type="submission" date="2016-04" db="EMBL/GenBank/DDBJ databases">
        <authorList>
            <person name="Nguyen H.D."/>
            <person name="Samba Siva P."/>
            <person name="Cullis J."/>
            <person name="Levesque C.A."/>
            <person name="Hambleton S."/>
        </authorList>
    </citation>
    <scope>NUCLEOTIDE SEQUENCE</scope>
    <source>
        <strain evidence="5">DAOMC 236416</strain>
    </source>
</reference>
<dbReference type="InterPro" id="IPR010998">
    <property type="entry name" value="Integrase_recombinase_N"/>
</dbReference>
<dbReference type="InterPro" id="IPR011010">
    <property type="entry name" value="DNA_brk_join_enz"/>
</dbReference>
<dbReference type="Gene3D" id="1.10.443.10">
    <property type="entry name" value="Intergrase catalytic core"/>
    <property type="match status" value="1"/>
</dbReference>
<keyword evidence="2" id="KW-0233">DNA recombination</keyword>